<evidence type="ECO:0000256" key="4">
    <source>
        <dbReference type="ARBA" id="ARBA00023125"/>
    </source>
</evidence>
<organism evidence="11 12">
    <name type="scientific">Eptatretus burgeri</name>
    <name type="common">Inshore hagfish</name>
    <dbReference type="NCBI Taxonomy" id="7764"/>
    <lineage>
        <taxon>Eukaryota</taxon>
        <taxon>Metazoa</taxon>
        <taxon>Chordata</taxon>
        <taxon>Craniata</taxon>
        <taxon>Vertebrata</taxon>
        <taxon>Cyclostomata</taxon>
        <taxon>Myxini</taxon>
        <taxon>Myxiniformes</taxon>
        <taxon>Myxinidae</taxon>
        <taxon>Eptatretinae</taxon>
        <taxon>Eptatretus</taxon>
    </lineage>
</organism>
<evidence type="ECO:0000256" key="3">
    <source>
        <dbReference type="ARBA" id="ARBA00022473"/>
    </source>
</evidence>
<feature type="region of interest" description="Disordered" evidence="9">
    <location>
        <begin position="1"/>
        <end position="42"/>
    </location>
</feature>
<keyword evidence="3" id="KW-0217">Developmental protein</keyword>
<dbReference type="InterPro" id="IPR020479">
    <property type="entry name" value="HD_metazoa"/>
</dbReference>
<dbReference type="PRINTS" id="PR00026">
    <property type="entry name" value="ENGRAILED"/>
</dbReference>
<dbReference type="GO" id="GO:0009653">
    <property type="term" value="P:anatomical structure morphogenesis"/>
    <property type="evidence" value="ECO:0007669"/>
    <property type="project" value="UniProtKB-ARBA"/>
</dbReference>
<dbReference type="Ensembl" id="ENSEBUT00000015711.1">
    <property type="protein sequence ID" value="ENSEBUP00000015135.1"/>
    <property type="gene ID" value="ENSEBUG00000009536.1"/>
</dbReference>
<dbReference type="Gene3D" id="1.10.10.60">
    <property type="entry name" value="Homeodomain-like"/>
    <property type="match status" value="1"/>
</dbReference>
<evidence type="ECO:0000313" key="12">
    <source>
        <dbReference type="Proteomes" id="UP000694388"/>
    </source>
</evidence>
<evidence type="ECO:0000256" key="6">
    <source>
        <dbReference type="ARBA" id="ARBA00023242"/>
    </source>
</evidence>
<protein>
    <recommendedName>
        <fullName evidence="10">Homeobox domain-containing protein</fullName>
    </recommendedName>
</protein>
<dbReference type="PRINTS" id="PR00024">
    <property type="entry name" value="HOMEOBOX"/>
</dbReference>
<evidence type="ECO:0000313" key="11">
    <source>
        <dbReference type="Ensembl" id="ENSEBUP00000015135.1"/>
    </source>
</evidence>
<dbReference type="Pfam" id="PF00046">
    <property type="entry name" value="Homeodomain"/>
    <property type="match status" value="1"/>
</dbReference>
<dbReference type="AlphaFoldDB" id="A0A8C4QGI9"/>
<sequence length="221" mass="24265">MSSERESAGEGEAKGRRTESADVHGGVQAHETDPAPHIVHAPSRPTSFLIENILSPEFGHRHRDVENGVGALTASAGSGGTATSRQSEGRSSEGCAHDLLWPAWVYCTRYSDRPSSGPRVRKAKKNETEVKRPRTAFSPEQLQRLKAEFCSSRYLSEARRGALARELQLSEAQVKIWFQNKRAKLKKSGGMRNGLALQLLAQGLYNHSTMCLHGADKDDSE</sequence>
<dbReference type="InterPro" id="IPR019549">
    <property type="entry name" value="Homeobox-engrailed_C-terminal"/>
</dbReference>
<evidence type="ECO:0000259" key="10">
    <source>
        <dbReference type="PROSITE" id="PS50071"/>
    </source>
</evidence>
<dbReference type="PANTHER" id="PTHR24341:SF6">
    <property type="entry name" value="HOMEOBOX PROTEIN INVECTED"/>
    <property type="match status" value="1"/>
</dbReference>
<dbReference type="Pfam" id="PF10525">
    <property type="entry name" value="Engrail_1_C_sig"/>
    <property type="match status" value="1"/>
</dbReference>
<evidence type="ECO:0000256" key="5">
    <source>
        <dbReference type="ARBA" id="ARBA00023155"/>
    </source>
</evidence>
<dbReference type="InterPro" id="IPR009057">
    <property type="entry name" value="Homeodomain-like_sf"/>
</dbReference>
<feature type="DNA-binding region" description="Homeobox" evidence="7">
    <location>
        <begin position="130"/>
        <end position="189"/>
    </location>
</feature>
<dbReference type="FunFam" id="1.10.10.60:FF:000189">
    <property type="entry name" value="Homeobox protein engrailed-like"/>
    <property type="match status" value="1"/>
</dbReference>
<keyword evidence="6 7" id="KW-0539">Nucleus</keyword>
<dbReference type="PROSITE" id="PS00027">
    <property type="entry name" value="HOMEOBOX_1"/>
    <property type="match status" value="1"/>
</dbReference>
<evidence type="ECO:0000256" key="2">
    <source>
        <dbReference type="ARBA" id="ARBA00010896"/>
    </source>
</evidence>
<name>A0A8C4QGI9_EPTBU</name>
<accession>A0A8C4QGI9</accession>
<evidence type="ECO:0000256" key="1">
    <source>
        <dbReference type="ARBA" id="ARBA00004123"/>
    </source>
</evidence>
<comment type="subcellular location">
    <subcellularLocation>
        <location evidence="1 7 8">Nucleus</location>
    </subcellularLocation>
</comment>
<reference evidence="11" key="2">
    <citation type="submission" date="2025-09" db="UniProtKB">
        <authorList>
            <consortium name="Ensembl"/>
        </authorList>
    </citation>
    <scope>IDENTIFICATION</scope>
</reference>
<dbReference type="InterPro" id="IPR000747">
    <property type="entry name" value="HD_engrailed"/>
</dbReference>
<keyword evidence="4 7" id="KW-0238">DNA-binding</keyword>
<evidence type="ECO:0000256" key="8">
    <source>
        <dbReference type="RuleBase" id="RU000682"/>
    </source>
</evidence>
<comment type="similarity">
    <text evidence="2">Belongs to the engrailed homeobox family.</text>
</comment>
<feature type="compositionally biased region" description="Low complexity" evidence="9">
    <location>
        <begin position="73"/>
        <end position="84"/>
    </location>
</feature>
<keyword evidence="5 7" id="KW-0371">Homeobox</keyword>
<dbReference type="GeneTree" id="ENSGT00940000167868"/>
<dbReference type="OMA" id="SSEGCAH"/>
<evidence type="ECO:0000256" key="7">
    <source>
        <dbReference type="PROSITE-ProRule" id="PRU00108"/>
    </source>
</evidence>
<dbReference type="InterPro" id="IPR050720">
    <property type="entry name" value="Engrailed_Homeobox_TFs"/>
</dbReference>
<dbReference type="CDD" id="cd00086">
    <property type="entry name" value="homeodomain"/>
    <property type="match status" value="1"/>
</dbReference>
<dbReference type="InterPro" id="IPR001356">
    <property type="entry name" value="HD"/>
</dbReference>
<dbReference type="GO" id="GO:0000978">
    <property type="term" value="F:RNA polymerase II cis-regulatory region sequence-specific DNA binding"/>
    <property type="evidence" value="ECO:0007669"/>
    <property type="project" value="TreeGrafter"/>
</dbReference>
<dbReference type="PANTHER" id="PTHR24341">
    <property type="entry name" value="HOMEOBOX PROTEIN ENGRAILED"/>
    <property type="match status" value="1"/>
</dbReference>
<proteinExistence type="inferred from homology"/>
<evidence type="ECO:0000256" key="9">
    <source>
        <dbReference type="SAM" id="MobiDB-lite"/>
    </source>
</evidence>
<dbReference type="PROSITE" id="PS50071">
    <property type="entry name" value="HOMEOBOX_2"/>
    <property type="match status" value="1"/>
</dbReference>
<dbReference type="Proteomes" id="UP000694388">
    <property type="component" value="Unplaced"/>
</dbReference>
<dbReference type="GO" id="GO:0000981">
    <property type="term" value="F:DNA-binding transcription factor activity, RNA polymerase II-specific"/>
    <property type="evidence" value="ECO:0007669"/>
    <property type="project" value="InterPro"/>
</dbReference>
<dbReference type="GO" id="GO:0030182">
    <property type="term" value="P:neuron differentiation"/>
    <property type="evidence" value="ECO:0007669"/>
    <property type="project" value="TreeGrafter"/>
</dbReference>
<dbReference type="SUPFAM" id="SSF46689">
    <property type="entry name" value="Homeodomain-like"/>
    <property type="match status" value="1"/>
</dbReference>
<dbReference type="SMART" id="SM00389">
    <property type="entry name" value="HOX"/>
    <property type="match status" value="1"/>
</dbReference>
<feature type="region of interest" description="Disordered" evidence="9">
    <location>
        <begin position="71"/>
        <end position="92"/>
    </location>
</feature>
<dbReference type="GO" id="GO:0005634">
    <property type="term" value="C:nucleus"/>
    <property type="evidence" value="ECO:0007669"/>
    <property type="project" value="UniProtKB-SubCell"/>
</dbReference>
<keyword evidence="12" id="KW-1185">Reference proteome</keyword>
<feature type="compositionally biased region" description="Basic and acidic residues" evidence="9">
    <location>
        <begin position="1"/>
        <end position="22"/>
    </location>
</feature>
<feature type="domain" description="Homeobox" evidence="10">
    <location>
        <begin position="128"/>
        <end position="188"/>
    </location>
</feature>
<dbReference type="InterPro" id="IPR017970">
    <property type="entry name" value="Homeobox_CS"/>
</dbReference>
<reference evidence="11" key="1">
    <citation type="submission" date="2025-08" db="UniProtKB">
        <authorList>
            <consortium name="Ensembl"/>
        </authorList>
    </citation>
    <scope>IDENTIFICATION</scope>
</reference>